<feature type="domain" description="HTH deoR-type" evidence="4">
    <location>
        <begin position="6"/>
        <end position="61"/>
    </location>
</feature>
<dbReference type="Gene3D" id="3.40.50.1360">
    <property type="match status" value="1"/>
</dbReference>
<dbReference type="SMART" id="SM01134">
    <property type="entry name" value="DeoRC"/>
    <property type="match status" value="1"/>
</dbReference>
<keyword evidence="6" id="KW-1185">Reference proteome</keyword>
<dbReference type="InterPro" id="IPR011991">
    <property type="entry name" value="ArsR-like_HTH"/>
</dbReference>
<dbReference type="PROSITE" id="PS51000">
    <property type="entry name" value="HTH_DEOR_2"/>
    <property type="match status" value="1"/>
</dbReference>
<dbReference type="InterPro" id="IPR018356">
    <property type="entry name" value="Tscrpt_reg_HTH_DeoR_CS"/>
</dbReference>
<dbReference type="InterPro" id="IPR036390">
    <property type="entry name" value="WH_DNA-bd_sf"/>
</dbReference>
<dbReference type="InterPro" id="IPR001034">
    <property type="entry name" value="DeoR_HTH"/>
</dbReference>
<dbReference type="CDD" id="cd00090">
    <property type="entry name" value="HTH_ARSR"/>
    <property type="match status" value="1"/>
</dbReference>
<name>A0ABS7QT26_9ACTN</name>
<sequence length="262" mass="27834">MTSDERASRMRRILRLLGESPVITVQSLTRRLGVSGATVRRDLMCMEDAGLVRRSYGKVTAVRPGSEVPVSFRRSHEAEAKRRIGALAASLVPLGPLTVAIGGGTTAHSVAQCLTARSGLRVVTNSLDIAGSLMARQRVQVVVTGGSARPSSQQLVGDLATTVIRRRRYDVAVVGVDGIGARHGLTAHDADEALVSRAIIEQARRVIVVADSSKLGRRCAQPICGLESVHHVVTDSRASRLELMGIRRQGLSLALAAAPSDL</sequence>
<dbReference type="Proteomes" id="UP001198565">
    <property type="component" value="Unassembled WGS sequence"/>
</dbReference>
<evidence type="ECO:0000313" key="6">
    <source>
        <dbReference type="Proteomes" id="UP001198565"/>
    </source>
</evidence>
<protein>
    <submittedName>
        <fullName evidence="5">DeoR/GlpR family DNA-binding transcription regulator</fullName>
    </submittedName>
</protein>
<dbReference type="PANTHER" id="PTHR30363:SF44">
    <property type="entry name" value="AGA OPERON TRANSCRIPTIONAL REPRESSOR-RELATED"/>
    <property type="match status" value="1"/>
</dbReference>
<dbReference type="GO" id="GO:0003677">
    <property type="term" value="F:DNA binding"/>
    <property type="evidence" value="ECO:0007669"/>
    <property type="project" value="UniProtKB-KW"/>
</dbReference>
<organism evidence="5 6">
    <name type="scientific">Streptantibioticus parmotrematis</name>
    <dbReference type="NCBI Taxonomy" id="2873249"/>
    <lineage>
        <taxon>Bacteria</taxon>
        <taxon>Bacillati</taxon>
        <taxon>Actinomycetota</taxon>
        <taxon>Actinomycetes</taxon>
        <taxon>Kitasatosporales</taxon>
        <taxon>Streptomycetaceae</taxon>
        <taxon>Streptantibioticus</taxon>
    </lineage>
</organism>
<reference evidence="5 6" key="1">
    <citation type="submission" date="2021-08" db="EMBL/GenBank/DDBJ databases">
        <title>Streptomyces sp. PTM05 isolated from lichen.</title>
        <authorList>
            <person name="Somphong A."/>
            <person name="Phongsopitanun W."/>
            <person name="Tanasupawat S."/>
        </authorList>
    </citation>
    <scope>NUCLEOTIDE SEQUENCE [LARGE SCALE GENOMIC DNA]</scope>
    <source>
        <strain evidence="5 6">Ptm05</strain>
    </source>
</reference>
<dbReference type="Gene3D" id="1.10.10.10">
    <property type="entry name" value="Winged helix-like DNA-binding domain superfamily/Winged helix DNA-binding domain"/>
    <property type="match status" value="1"/>
</dbReference>
<accession>A0ABS7QT26</accession>
<dbReference type="InterPro" id="IPR036388">
    <property type="entry name" value="WH-like_DNA-bd_sf"/>
</dbReference>
<keyword evidence="1" id="KW-0805">Transcription regulation</keyword>
<proteinExistence type="predicted"/>
<evidence type="ECO:0000256" key="2">
    <source>
        <dbReference type="ARBA" id="ARBA00023125"/>
    </source>
</evidence>
<dbReference type="SUPFAM" id="SSF46785">
    <property type="entry name" value="Winged helix' DNA-binding domain"/>
    <property type="match status" value="1"/>
</dbReference>
<dbReference type="InterPro" id="IPR050313">
    <property type="entry name" value="Carb_Metab_HTH_regulators"/>
</dbReference>
<evidence type="ECO:0000259" key="4">
    <source>
        <dbReference type="PROSITE" id="PS51000"/>
    </source>
</evidence>
<dbReference type="SUPFAM" id="SSF100950">
    <property type="entry name" value="NagB/RpiA/CoA transferase-like"/>
    <property type="match status" value="1"/>
</dbReference>
<evidence type="ECO:0000256" key="1">
    <source>
        <dbReference type="ARBA" id="ARBA00023015"/>
    </source>
</evidence>
<dbReference type="SMART" id="SM00420">
    <property type="entry name" value="HTH_DEOR"/>
    <property type="match status" value="1"/>
</dbReference>
<comment type="caution">
    <text evidence="5">The sequence shown here is derived from an EMBL/GenBank/DDBJ whole genome shotgun (WGS) entry which is preliminary data.</text>
</comment>
<dbReference type="RefSeq" id="WP_222978448.1">
    <property type="nucleotide sequence ID" value="NZ_JAINVZ010000009.1"/>
</dbReference>
<dbReference type="PANTHER" id="PTHR30363">
    <property type="entry name" value="HTH-TYPE TRANSCRIPTIONAL REGULATOR SRLR-RELATED"/>
    <property type="match status" value="1"/>
</dbReference>
<dbReference type="Pfam" id="PF00455">
    <property type="entry name" value="DeoRC"/>
    <property type="match status" value="1"/>
</dbReference>
<dbReference type="PROSITE" id="PS00894">
    <property type="entry name" value="HTH_DEOR_1"/>
    <property type="match status" value="1"/>
</dbReference>
<keyword evidence="3" id="KW-0804">Transcription</keyword>
<evidence type="ECO:0000256" key="3">
    <source>
        <dbReference type="ARBA" id="ARBA00023163"/>
    </source>
</evidence>
<evidence type="ECO:0000313" key="5">
    <source>
        <dbReference type="EMBL" id="MBY8886342.1"/>
    </source>
</evidence>
<gene>
    <name evidence="5" type="ORF">K7472_15920</name>
</gene>
<dbReference type="InterPro" id="IPR037171">
    <property type="entry name" value="NagB/RpiA_transferase-like"/>
</dbReference>
<dbReference type="EMBL" id="JAINVZ010000009">
    <property type="protein sequence ID" value="MBY8886342.1"/>
    <property type="molecule type" value="Genomic_DNA"/>
</dbReference>
<keyword evidence="2 5" id="KW-0238">DNA-binding</keyword>
<dbReference type="Pfam" id="PF08220">
    <property type="entry name" value="HTH_DeoR"/>
    <property type="match status" value="1"/>
</dbReference>
<dbReference type="InterPro" id="IPR014036">
    <property type="entry name" value="DeoR-like_C"/>
</dbReference>